<name>A0AAV7ICQ1_COTGL</name>
<accession>A0AAV7ICQ1</accession>
<reference evidence="2 3" key="1">
    <citation type="journal article" date="2021" name="J. Hered.">
        <title>A chromosome-level genome assembly of the parasitoid wasp, Cotesia glomerata (Hymenoptera: Braconidae).</title>
        <authorList>
            <person name="Pinto B.J."/>
            <person name="Weis J.J."/>
            <person name="Gamble T."/>
            <person name="Ode P.J."/>
            <person name="Paul R."/>
            <person name="Zaspel J.M."/>
        </authorList>
    </citation>
    <scope>NUCLEOTIDE SEQUENCE [LARGE SCALE GENOMIC DNA]</scope>
    <source>
        <strain evidence="2">CgM1</strain>
    </source>
</reference>
<evidence type="ECO:0000256" key="1">
    <source>
        <dbReference type="SAM" id="MobiDB-lite"/>
    </source>
</evidence>
<dbReference type="AlphaFoldDB" id="A0AAV7ICQ1"/>
<feature type="compositionally biased region" description="Basic and acidic residues" evidence="1">
    <location>
        <begin position="8"/>
        <end position="24"/>
    </location>
</feature>
<feature type="region of interest" description="Disordered" evidence="1">
    <location>
        <begin position="1"/>
        <end position="118"/>
    </location>
</feature>
<keyword evidence="3" id="KW-1185">Reference proteome</keyword>
<evidence type="ECO:0000313" key="2">
    <source>
        <dbReference type="EMBL" id="KAH0557759.1"/>
    </source>
</evidence>
<feature type="compositionally biased region" description="Polar residues" evidence="1">
    <location>
        <begin position="70"/>
        <end position="80"/>
    </location>
</feature>
<gene>
    <name evidence="2" type="ORF">KQX54_011488</name>
</gene>
<sequence length="118" mass="13529">MSKRKNKKTIEQIVKKLRIDKEQSDDNEGEASGKTHEVDPAQEFISSSDSEKELPEQPEDDGKADEAKGRQSSQYQQGNVGQFRPRLTFRQNQRIPFKQNNQALRSSVPQGKSKQRNQ</sequence>
<organism evidence="2 3">
    <name type="scientific">Cotesia glomerata</name>
    <name type="common">Lepidopteran parasitic wasp</name>
    <name type="synonym">Apanteles glomeratus</name>
    <dbReference type="NCBI Taxonomy" id="32391"/>
    <lineage>
        <taxon>Eukaryota</taxon>
        <taxon>Metazoa</taxon>
        <taxon>Ecdysozoa</taxon>
        <taxon>Arthropoda</taxon>
        <taxon>Hexapoda</taxon>
        <taxon>Insecta</taxon>
        <taxon>Pterygota</taxon>
        <taxon>Neoptera</taxon>
        <taxon>Endopterygota</taxon>
        <taxon>Hymenoptera</taxon>
        <taxon>Apocrita</taxon>
        <taxon>Ichneumonoidea</taxon>
        <taxon>Braconidae</taxon>
        <taxon>Microgastrinae</taxon>
        <taxon>Cotesia</taxon>
    </lineage>
</organism>
<protein>
    <submittedName>
        <fullName evidence="2">Uncharacterized protein</fullName>
    </submittedName>
</protein>
<dbReference type="Proteomes" id="UP000826195">
    <property type="component" value="Unassembled WGS sequence"/>
</dbReference>
<evidence type="ECO:0000313" key="3">
    <source>
        <dbReference type="Proteomes" id="UP000826195"/>
    </source>
</evidence>
<feature type="compositionally biased region" description="Basic and acidic residues" evidence="1">
    <location>
        <begin position="49"/>
        <end position="69"/>
    </location>
</feature>
<dbReference type="EMBL" id="JAHXZJ010000747">
    <property type="protein sequence ID" value="KAH0557759.1"/>
    <property type="molecule type" value="Genomic_DNA"/>
</dbReference>
<comment type="caution">
    <text evidence="2">The sequence shown here is derived from an EMBL/GenBank/DDBJ whole genome shotgun (WGS) entry which is preliminary data.</text>
</comment>
<proteinExistence type="predicted"/>
<feature type="compositionally biased region" description="Polar residues" evidence="1">
    <location>
        <begin position="89"/>
        <end position="112"/>
    </location>
</feature>